<dbReference type="PANTHER" id="PTHR36842:SF1">
    <property type="entry name" value="PROTEIN TOLB"/>
    <property type="match status" value="1"/>
</dbReference>
<dbReference type="EMBL" id="JADIMC010000043">
    <property type="protein sequence ID" value="MBO8476080.1"/>
    <property type="molecule type" value="Genomic_DNA"/>
</dbReference>
<comment type="caution">
    <text evidence="3">The sequence shown here is derived from an EMBL/GenBank/DDBJ whole genome shotgun (WGS) entry which is preliminary data.</text>
</comment>
<reference evidence="3" key="2">
    <citation type="journal article" date="2021" name="PeerJ">
        <title>Extensive microbial diversity within the chicken gut microbiome revealed by metagenomics and culture.</title>
        <authorList>
            <person name="Gilroy R."/>
            <person name="Ravi A."/>
            <person name="Getino M."/>
            <person name="Pursley I."/>
            <person name="Horton D.L."/>
            <person name="Alikhan N.F."/>
            <person name="Baker D."/>
            <person name="Gharbi K."/>
            <person name="Hall N."/>
            <person name="Watson M."/>
            <person name="Adriaenssens E.M."/>
            <person name="Foster-Nyarko E."/>
            <person name="Jarju S."/>
            <person name="Secka A."/>
            <person name="Antonio M."/>
            <person name="Oren A."/>
            <person name="Chaudhuri R.R."/>
            <person name="La Ragione R."/>
            <person name="Hildebrand F."/>
            <person name="Pallen M.J."/>
        </authorList>
    </citation>
    <scope>NUCLEOTIDE SEQUENCE</scope>
    <source>
        <strain evidence="3">6919</strain>
    </source>
</reference>
<proteinExistence type="inferred from homology"/>
<keyword evidence="2" id="KW-0732">Signal</keyword>
<dbReference type="AlphaFoldDB" id="A0A9D9IPV8"/>
<dbReference type="Gene3D" id="2.120.10.30">
    <property type="entry name" value="TolB, C-terminal domain"/>
    <property type="match status" value="2"/>
</dbReference>
<accession>A0A9D9IPV8</accession>
<evidence type="ECO:0000256" key="2">
    <source>
        <dbReference type="SAM" id="SignalP"/>
    </source>
</evidence>
<evidence type="ECO:0000313" key="3">
    <source>
        <dbReference type="EMBL" id="MBO8476080.1"/>
    </source>
</evidence>
<gene>
    <name evidence="3" type="ORF">IAB88_03710</name>
</gene>
<feature type="chain" id="PRO_5039095976" evidence="2">
    <location>
        <begin position="21"/>
        <end position="307"/>
    </location>
</feature>
<organism evidence="3 4">
    <name type="scientific">Candidatus Limisoma faecipullorum</name>
    <dbReference type="NCBI Taxonomy" id="2840854"/>
    <lineage>
        <taxon>Bacteria</taxon>
        <taxon>Pseudomonadati</taxon>
        <taxon>Bacteroidota</taxon>
        <taxon>Bacteroidia</taxon>
        <taxon>Bacteroidales</taxon>
        <taxon>Candidatus Limisoma</taxon>
    </lineage>
</organism>
<comment type="similarity">
    <text evidence="1">Belongs to the TolB family.</text>
</comment>
<dbReference type="Pfam" id="PF07676">
    <property type="entry name" value="PD40"/>
    <property type="match status" value="3"/>
</dbReference>
<protein>
    <submittedName>
        <fullName evidence="3">PD40 domain-containing protein</fullName>
    </submittedName>
</protein>
<dbReference type="SUPFAM" id="SSF82171">
    <property type="entry name" value="DPP6 N-terminal domain-like"/>
    <property type="match status" value="1"/>
</dbReference>
<dbReference type="InterPro" id="IPR011659">
    <property type="entry name" value="WD40"/>
</dbReference>
<dbReference type="PANTHER" id="PTHR36842">
    <property type="entry name" value="PROTEIN TOLB HOMOLOG"/>
    <property type="match status" value="1"/>
</dbReference>
<reference evidence="3" key="1">
    <citation type="submission" date="2020-10" db="EMBL/GenBank/DDBJ databases">
        <authorList>
            <person name="Gilroy R."/>
        </authorList>
    </citation>
    <scope>NUCLEOTIDE SEQUENCE</scope>
    <source>
        <strain evidence="3">6919</strain>
    </source>
</reference>
<evidence type="ECO:0000256" key="1">
    <source>
        <dbReference type="ARBA" id="ARBA00009820"/>
    </source>
</evidence>
<name>A0A9D9IPV8_9BACT</name>
<evidence type="ECO:0000313" key="4">
    <source>
        <dbReference type="Proteomes" id="UP000823598"/>
    </source>
</evidence>
<dbReference type="Proteomes" id="UP000823598">
    <property type="component" value="Unassembled WGS sequence"/>
</dbReference>
<sequence>MKKSLLIAFSLCLAGGVAFAQPKGAGEPQLLIKSNVGLMAPVWSPDGRKIAVTTDNYAGILVANADGTALKSVTDEAGAGYKMSWSDDSKSILGRTNVVENRRVLHELKVWNAEDGSSRVVVAKTRGMKGTPTWNDALRVNFADRDGFKAANVKTSAKTSVTPDVYSLMMNDPDGAAKQIASLRPYAAKMVLNPALSPDGKKVAFQLPGKGVFTCNADGSDVKSLCDGSHPAWLPDNRTVVVSRVSDDGNRFTASDLYAIDIENGDEVLLTGNTDCIPLTPAVSPDGKRVAFENAQDASIYVMDLKY</sequence>
<dbReference type="InterPro" id="IPR011042">
    <property type="entry name" value="6-blade_b-propeller_TolB-like"/>
</dbReference>
<feature type="signal peptide" evidence="2">
    <location>
        <begin position="1"/>
        <end position="20"/>
    </location>
</feature>